<sequence>MEAMGRNGVAAVLPPPSHQQNPAMVFALRQGIWNILSKWDALQMAVENKWGGTDSLDKSHQLASDIESWFSKSKAPQSVEDLESLLHESLLLSFNTEIEDGSIEEVAEQLMVLHEDLQGNH</sequence>
<reference evidence="3" key="1">
    <citation type="submission" date="2023-02" db="EMBL/GenBank/DDBJ databases">
        <title>Genome of toxic invasive species Heracleum sosnowskyi carries increased number of genes despite the absence of recent whole-genome duplications.</title>
        <authorList>
            <person name="Schelkunov M."/>
            <person name="Shtratnikova V."/>
            <person name="Makarenko M."/>
            <person name="Klepikova A."/>
            <person name="Omelchenko D."/>
            <person name="Novikova G."/>
            <person name="Obukhova E."/>
            <person name="Bogdanov V."/>
            <person name="Penin A."/>
            <person name="Logacheva M."/>
        </authorList>
    </citation>
    <scope>NUCLEOTIDE SEQUENCE</scope>
    <source>
        <strain evidence="3">Hsosn_3</strain>
        <tissue evidence="3">Leaf</tissue>
    </source>
</reference>
<dbReference type="GO" id="GO:0006364">
    <property type="term" value="P:rRNA processing"/>
    <property type="evidence" value="ECO:0007669"/>
    <property type="project" value="UniProtKB-KW"/>
</dbReference>
<evidence type="ECO:0000313" key="3">
    <source>
        <dbReference type="EMBL" id="KAK1390549.1"/>
    </source>
</evidence>
<organism evidence="3 4">
    <name type="scientific">Heracleum sosnowskyi</name>
    <dbReference type="NCBI Taxonomy" id="360622"/>
    <lineage>
        <taxon>Eukaryota</taxon>
        <taxon>Viridiplantae</taxon>
        <taxon>Streptophyta</taxon>
        <taxon>Embryophyta</taxon>
        <taxon>Tracheophyta</taxon>
        <taxon>Spermatophyta</taxon>
        <taxon>Magnoliopsida</taxon>
        <taxon>eudicotyledons</taxon>
        <taxon>Gunneridae</taxon>
        <taxon>Pentapetalae</taxon>
        <taxon>asterids</taxon>
        <taxon>campanulids</taxon>
        <taxon>Apiales</taxon>
        <taxon>Apiaceae</taxon>
        <taxon>Apioideae</taxon>
        <taxon>apioid superclade</taxon>
        <taxon>Tordylieae</taxon>
        <taxon>Tordyliinae</taxon>
        <taxon>Heracleum</taxon>
    </lineage>
</organism>
<dbReference type="InterPro" id="IPR019398">
    <property type="entry name" value="Pre-rRNA_process_TSR2"/>
</dbReference>
<dbReference type="PANTHER" id="PTHR21250">
    <property type="entry name" value="PRE-RRNA-PROCESSING PROTEIN TSR2 HOMOLOG"/>
    <property type="match status" value="1"/>
</dbReference>
<dbReference type="AlphaFoldDB" id="A0AAD8IR26"/>
<reference evidence="3" key="2">
    <citation type="submission" date="2023-05" db="EMBL/GenBank/DDBJ databases">
        <authorList>
            <person name="Schelkunov M.I."/>
        </authorList>
    </citation>
    <scope>NUCLEOTIDE SEQUENCE</scope>
    <source>
        <strain evidence="3">Hsosn_3</strain>
        <tissue evidence="3">Leaf</tissue>
    </source>
</reference>
<evidence type="ECO:0000313" key="4">
    <source>
        <dbReference type="Proteomes" id="UP001237642"/>
    </source>
</evidence>
<evidence type="ECO:0000256" key="1">
    <source>
        <dbReference type="ARBA" id="ARBA00006524"/>
    </source>
</evidence>
<comment type="similarity">
    <text evidence="1">Belongs to the TSR2 family.</text>
</comment>
<keyword evidence="2" id="KW-0698">rRNA processing</keyword>
<name>A0AAD8IR26_9APIA</name>
<dbReference type="Proteomes" id="UP001237642">
    <property type="component" value="Unassembled WGS sequence"/>
</dbReference>
<dbReference type="EMBL" id="JAUIZM010000004">
    <property type="protein sequence ID" value="KAK1390549.1"/>
    <property type="molecule type" value="Genomic_DNA"/>
</dbReference>
<evidence type="ECO:0000256" key="2">
    <source>
        <dbReference type="ARBA" id="ARBA00022552"/>
    </source>
</evidence>
<comment type="caution">
    <text evidence="3">The sequence shown here is derived from an EMBL/GenBank/DDBJ whole genome shotgun (WGS) entry which is preliminary data.</text>
</comment>
<proteinExistence type="inferred from homology"/>
<keyword evidence="4" id="KW-1185">Reference proteome</keyword>
<protein>
    <submittedName>
        <fullName evidence="3">Pre-rRNA-processing protein TSR2-like</fullName>
    </submittedName>
</protein>
<gene>
    <name evidence="3" type="ORF">POM88_018727</name>
</gene>
<dbReference type="Pfam" id="PF10273">
    <property type="entry name" value="WGG"/>
    <property type="match status" value="1"/>
</dbReference>
<accession>A0AAD8IR26</accession>